<dbReference type="GO" id="GO:0010158">
    <property type="term" value="P:abaxial cell fate specification"/>
    <property type="evidence" value="ECO:0007669"/>
    <property type="project" value="InterPro"/>
</dbReference>
<dbReference type="PANTHER" id="PTHR31496:SF3">
    <property type="entry name" value="TRANSCRIPTION REPRESSOR KAN1"/>
    <property type="match status" value="1"/>
</dbReference>
<gene>
    <name evidence="2" type="ORF">MIMGU_mgv1a0262951mg</name>
</gene>
<dbReference type="GO" id="GO:0005634">
    <property type="term" value="C:nucleus"/>
    <property type="evidence" value="ECO:0007669"/>
    <property type="project" value="UniProtKB-SubCell"/>
</dbReference>
<dbReference type="PANTHER" id="PTHR31496">
    <property type="entry name" value="TRANSCRIPTION FACTOR KAN2-RELATED"/>
    <property type="match status" value="1"/>
</dbReference>
<accession>A0A022QQ89</accession>
<dbReference type="EMBL" id="KI631018">
    <property type="protein sequence ID" value="EYU30872.1"/>
    <property type="molecule type" value="Genomic_DNA"/>
</dbReference>
<proteinExistence type="predicted"/>
<organism evidence="2 3">
    <name type="scientific">Erythranthe guttata</name>
    <name type="common">Yellow monkey flower</name>
    <name type="synonym">Mimulus guttatus</name>
    <dbReference type="NCBI Taxonomy" id="4155"/>
    <lineage>
        <taxon>Eukaryota</taxon>
        <taxon>Viridiplantae</taxon>
        <taxon>Streptophyta</taxon>
        <taxon>Embryophyta</taxon>
        <taxon>Tracheophyta</taxon>
        <taxon>Spermatophyta</taxon>
        <taxon>Magnoliopsida</taxon>
        <taxon>eudicotyledons</taxon>
        <taxon>Gunneridae</taxon>
        <taxon>Pentapetalae</taxon>
        <taxon>asterids</taxon>
        <taxon>lamiids</taxon>
        <taxon>Lamiales</taxon>
        <taxon>Phrymaceae</taxon>
        <taxon>Erythranthe</taxon>
    </lineage>
</organism>
<name>A0A022QQ89_ERYGU</name>
<dbReference type="GO" id="GO:0000976">
    <property type="term" value="F:transcription cis-regulatory region binding"/>
    <property type="evidence" value="ECO:0007669"/>
    <property type="project" value="InterPro"/>
</dbReference>
<dbReference type="GO" id="GO:0006355">
    <property type="term" value="P:regulation of DNA-templated transcription"/>
    <property type="evidence" value="ECO:0007669"/>
    <property type="project" value="InterPro"/>
</dbReference>
<evidence type="ECO:0000313" key="3">
    <source>
        <dbReference type="Proteomes" id="UP000030748"/>
    </source>
</evidence>
<protein>
    <recommendedName>
        <fullName evidence="4">Myb-like domain-containing protein</fullName>
    </recommendedName>
</protein>
<evidence type="ECO:0008006" key="4">
    <source>
        <dbReference type="Google" id="ProtNLM"/>
    </source>
</evidence>
<dbReference type="Gene3D" id="1.10.10.60">
    <property type="entry name" value="Homeodomain-like"/>
    <property type="match status" value="1"/>
</dbReference>
<dbReference type="STRING" id="4155.A0A022QQ89"/>
<evidence type="ECO:0000313" key="2">
    <source>
        <dbReference type="EMBL" id="EYU30872.1"/>
    </source>
</evidence>
<feature type="non-terminal residue" evidence="2">
    <location>
        <position position="1"/>
    </location>
</feature>
<dbReference type="Proteomes" id="UP000030748">
    <property type="component" value="Unassembled WGS sequence"/>
</dbReference>
<reference evidence="2 3" key="1">
    <citation type="journal article" date="2013" name="Proc. Natl. Acad. Sci. U.S.A.">
        <title>Fine-scale variation in meiotic recombination in Mimulus inferred from population shotgun sequencing.</title>
        <authorList>
            <person name="Hellsten U."/>
            <person name="Wright K.M."/>
            <person name="Jenkins J."/>
            <person name="Shu S."/>
            <person name="Yuan Y."/>
            <person name="Wessler S.R."/>
            <person name="Schmutz J."/>
            <person name="Willis J.H."/>
            <person name="Rokhsar D.S."/>
        </authorList>
    </citation>
    <scope>NUCLEOTIDE SEQUENCE [LARGE SCALE GENOMIC DNA]</scope>
    <source>
        <strain evidence="3">cv. DUN x IM62</strain>
    </source>
</reference>
<dbReference type="InterPro" id="IPR044847">
    <property type="entry name" value="KAN_fam"/>
</dbReference>
<sequence length="58" mass="6265">RIPGGGGGGGGASYHGIMRSRFVQKVPAKRSVRAPRMRWTTTLHARFVHAVELLGGHE</sequence>
<comment type="subcellular location">
    <subcellularLocation>
        <location evidence="1">Nucleus</location>
    </subcellularLocation>
</comment>
<evidence type="ECO:0000256" key="1">
    <source>
        <dbReference type="ARBA" id="ARBA00004123"/>
    </source>
</evidence>
<keyword evidence="3" id="KW-1185">Reference proteome</keyword>
<feature type="non-terminal residue" evidence="2">
    <location>
        <position position="58"/>
    </location>
</feature>
<dbReference type="AlphaFoldDB" id="A0A022QQ89"/>